<evidence type="ECO:0000259" key="3">
    <source>
        <dbReference type="Pfam" id="PF02638"/>
    </source>
</evidence>
<feature type="domain" description="DUF4985" evidence="4">
    <location>
        <begin position="346"/>
        <end position="453"/>
    </location>
</feature>
<accession>A0AB33IXB3</accession>
<dbReference type="InterPro" id="IPR017853">
    <property type="entry name" value="GH"/>
</dbReference>
<dbReference type="SUPFAM" id="SSF51445">
    <property type="entry name" value="(Trans)glycosidases"/>
    <property type="match status" value="1"/>
</dbReference>
<dbReference type="EMBL" id="AP035786">
    <property type="protein sequence ID" value="BFO74403.1"/>
    <property type="molecule type" value="Genomic_DNA"/>
</dbReference>
<dbReference type="Gene3D" id="3.20.20.80">
    <property type="entry name" value="Glycosidases"/>
    <property type="match status" value="1"/>
</dbReference>
<gene>
    <name evidence="5" type="ORF">GTC17254_20000</name>
</gene>
<keyword evidence="1 2" id="KW-0732">Signal</keyword>
<organism evidence="5">
    <name type="scientific">Prevotella sp. GTC17254</name>
    <dbReference type="NCBI Taxonomy" id="3236794"/>
    <lineage>
        <taxon>Bacteria</taxon>
        <taxon>Pseudomonadati</taxon>
        <taxon>Bacteroidota</taxon>
        <taxon>Bacteroidia</taxon>
        <taxon>Bacteroidales</taxon>
        <taxon>Prevotellaceae</taxon>
        <taxon>Prevotella</taxon>
    </lineage>
</organism>
<sequence>MKKLRFFYLITVAIVGFLFSSCGGDSHENVIDKWPFEKEDSVIGAKPRYLWIDAAANFSRYANSKENIATDLQKAKDAGITDIVVDVRPSMGDVLYNTSYTSQITKLDYWEGDQYKFYERTATWDYLQAFIDAGHKLGLKVNAGFNTFAGGCLYAYGLGEQGIVFRDAEKKSWVTTLNLKEGLTNEMDLTSTDPADPQYCGTKFLNPCNDDVQQFILNLITDLCKYDIDGLFLDRCRYDNLASDFSEVSKEKFMQYAGISSMNFPDDIMPPGTTSLPTAQPKYFKAWLSFRAKTIYDFVQRVVSLAHGLKPALKVGVYVGGWYSTYYEMGVNWASNTYPVANKYPDWADENYQKYGYADMLDFMLIGAYAPADQVYGQGEWTMQGFCRQARLLLGNKVKFAGGPDVGNPTGFADGKASKAVEQSVDACINEGDGYFVFDMVHIRQYNYWASLKAGIDKYLNSIKKKS</sequence>
<feature type="domain" description="Glycosyl hydrolase-like 10" evidence="3">
    <location>
        <begin position="48"/>
        <end position="326"/>
    </location>
</feature>
<dbReference type="PANTHER" id="PTHR43405:SF1">
    <property type="entry name" value="GLYCOSYL HYDROLASE DIGH"/>
    <property type="match status" value="1"/>
</dbReference>
<dbReference type="Pfam" id="PF16373">
    <property type="entry name" value="DUF4985"/>
    <property type="match status" value="1"/>
</dbReference>
<feature type="chain" id="PRO_5044196568" evidence="2">
    <location>
        <begin position="24"/>
        <end position="467"/>
    </location>
</feature>
<evidence type="ECO:0000256" key="1">
    <source>
        <dbReference type="ARBA" id="ARBA00022729"/>
    </source>
</evidence>
<dbReference type="InterPro" id="IPR032280">
    <property type="entry name" value="DUF4985"/>
</dbReference>
<evidence type="ECO:0000313" key="5">
    <source>
        <dbReference type="EMBL" id="BFO74403.1"/>
    </source>
</evidence>
<feature type="signal peptide" evidence="2">
    <location>
        <begin position="1"/>
        <end position="23"/>
    </location>
</feature>
<dbReference type="Pfam" id="PF02638">
    <property type="entry name" value="GHL10"/>
    <property type="match status" value="1"/>
</dbReference>
<evidence type="ECO:0000256" key="2">
    <source>
        <dbReference type="SAM" id="SignalP"/>
    </source>
</evidence>
<name>A0AB33IXB3_9BACT</name>
<dbReference type="PANTHER" id="PTHR43405">
    <property type="entry name" value="GLYCOSYL HYDROLASE DIGH"/>
    <property type="match status" value="1"/>
</dbReference>
<protein>
    <submittedName>
        <fullName evidence="5">Alpha amylase family protein</fullName>
    </submittedName>
</protein>
<proteinExistence type="predicted"/>
<reference evidence="5" key="1">
    <citation type="submission" date="2024-07" db="EMBL/GenBank/DDBJ databases">
        <title>Complete genome sequence of Prevotella sp. YM-2024 GTC17254.</title>
        <authorList>
            <person name="Hayashi M."/>
            <person name="Muto Y."/>
            <person name="Tanaka K."/>
            <person name="Niwa H."/>
        </authorList>
    </citation>
    <scope>NUCLEOTIDE SEQUENCE</scope>
    <source>
        <strain evidence="5">GTC17254</strain>
    </source>
</reference>
<evidence type="ECO:0000259" key="4">
    <source>
        <dbReference type="Pfam" id="PF16373"/>
    </source>
</evidence>
<dbReference type="PROSITE" id="PS51257">
    <property type="entry name" value="PROKAR_LIPOPROTEIN"/>
    <property type="match status" value="1"/>
</dbReference>
<dbReference type="InterPro" id="IPR052177">
    <property type="entry name" value="Divisome_Glycosyl_Hydrolase"/>
</dbReference>
<dbReference type="InterPro" id="IPR003790">
    <property type="entry name" value="GHL10"/>
</dbReference>
<dbReference type="AlphaFoldDB" id="A0AB33IXB3"/>